<dbReference type="OrthoDB" id="4746649at2759"/>
<proteinExistence type="predicted"/>
<sequence length="156" mass="17591">MPPTNHTHFLCHGLPNSQRTISAGAMAGHYPYYSPPNVMQSPYRQSTPSTITKCEWPGFHSMECFEADFYHGKYCVQHGCEQPDCMYPKKLVSTVQPGVPNLSTVRYCDFHTCEVRSCTEGVVSYMSNGMSAWSPYCSRRKLDTVSFHSNALSPFD</sequence>
<keyword evidence="2" id="KW-1185">Reference proteome</keyword>
<evidence type="ECO:0000313" key="2">
    <source>
        <dbReference type="Proteomes" id="UP000250140"/>
    </source>
</evidence>
<reference evidence="1 2" key="1">
    <citation type="journal article" date="2016" name="Nat. Commun.">
        <title>Ectomycorrhizal ecology is imprinted in the genome of the dominant symbiotic fungus Cenococcum geophilum.</title>
        <authorList>
            <consortium name="DOE Joint Genome Institute"/>
            <person name="Peter M."/>
            <person name="Kohler A."/>
            <person name="Ohm R.A."/>
            <person name="Kuo A."/>
            <person name="Krutzmann J."/>
            <person name="Morin E."/>
            <person name="Arend M."/>
            <person name="Barry K.W."/>
            <person name="Binder M."/>
            <person name="Choi C."/>
            <person name="Clum A."/>
            <person name="Copeland A."/>
            <person name="Grisel N."/>
            <person name="Haridas S."/>
            <person name="Kipfer T."/>
            <person name="LaButti K."/>
            <person name="Lindquist E."/>
            <person name="Lipzen A."/>
            <person name="Maire R."/>
            <person name="Meier B."/>
            <person name="Mihaltcheva S."/>
            <person name="Molinier V."/>
            <person name="Murat C."/>
            <person name="Poggeler S."/>
            <person name="Quandt C.A."/>
            <person name="Sperisen C."/>
            <person name="Tritt A."/>
            <person name="Tisserant E."/>
            <person name="Crous P.W."/>
            <person name="Henrissat B."/>
            <person name="Nehls U."/>
            <person name="Egli S."/>
            <person name="Spatafora J.W."/>
            <person name="Grigoriev I.V."/>
            <person name="Martin F.M."/>
        </authorList>
    </citation>
    <scope>NUCLEOTIDE SEQUENCE [LARGE SCALE GENOMIC DNA]</scope>
    <source>
        <strain evidence="1 2">CBS 207.34</strain>
    </source>
</reference>
<dbReference type="AlphaFoldDB" id="A0A8E2JVU6"/>
<name>A0A8E2JVU6_9PEZI</name>
<organism evidence="1 2">
    <name type="scientific">Glonium stellatum</name>
    <dbReference type="NCBI Taxonomy" id="574774"/>
    <lineage>
        <taxon>Eukaryota</taxon>
        <taxon>Fungi</taxon>
        <taxon>Dikarya</taxon>
        <taxon>Ascomycota</taxon>
        <taxon>Pezizomycotina</taxon>
        <taxon>Dothideomycetes</taxon>
        <taxon>Pleosporomycetidae</taxon>
        <taxon>Gloniales</taxon>
        <taxon>Gloniaceae</taxon>
        <taxon>Glonium</taxon>
    </lineage>
</organism>
<dbReference type="Proteomes" id="UP000250140">
    <property type="component" value="Unassembled WGS sequence"/>
</dbReference>
<dbReference type="EMBL" id="KV749124">
    <property type="protein sequence ID" value="OCL11042.1"/>
    <property type="molecule type" value="Genomic_DNA"/>
</dbReference>
<gene>
    <name evidence="1" type="ORF">AOQ84DRAFT_387105</name>
</gene>
<protein>
    <submittedName>
        <fullName evidence="1">Uncharacterized protein</fullName>
    </submittedName>
</protein>
<accession>A0A8E2JVU6</accession>
<evidence type="ECO:0000313" key="1">
    <source>
        <dbReference type="EMBL" id="OCL11042.1"/>
    </source>
</evidence>